<sequence>MKTYSIDTIDALNARTLVARDFLWIKARTFDTGLPFQYGFWSDVGDVTATIVDPDTGLPDSRDFEGAGTLVEIGDISLVSNLSVQSVDIRLSQIDEAVASVVRGYDLRQAVVEVYRLMFDPDTRLPLAPELPRFVGFIDGAPIVTPAEGGEGGITLRCVSHTQELTRSNPDTRSHDSQILRSATDDFLVDATVVGDWETFWGQASEKAS</sequence>
<name>A0A657LU52_9HYPH</name>
<evidence type="ECO:0000313" key="1">
    <source>
        <dbReference type="EMBL" id="OJF97567.1"/>
    </source>
</evidence>
<dbReference type="EMBL" id="LSRP01000082">
    <property type="protein sequence ID" value="OJF97567.1"/>
    <property type="molecule type" value="Genomic_DNA"/>
</dbReference>
<reference evidence="1 2" key="1">
    <citation type="submission" date="2016-02" db="EMBL/GenBank/DDBJ databases">
        <title>Genome sequencing of a beta-galactosidase producing bacteria Rhizobium sp. 59.</title>
        <authorList>
            <person name="Wang D."/>
            <person name="Kot W."/>
            <person name="Qin Y."/>
            <person name="Hansen L."/>
            <person name="Naqvi K."/>
            <person name="Rensing C."/>
        </authorList>
    </citation>
    <scope>NUCLEOTIDE SEQUENCE [LARGE SCALE GENOMIC DNA]</scope>
    <source>
        <strain evidence="1 2">59</strain>
    </source>
</reference>
<dbReference type="OrthoDB" id="7770859at2"/>
<gene>
    <name evidence="1" type="ORF">AX760_16520</name>
</gene>
<evidence type="ECO:0008006" key="3">
    <source>
        <dbReference type="Google" id="ProtNLM"/>
    </source>
</evidence>
<dbReference type="RefSeq" id="WP_071832942.1">
    <property type="nucleotide sequence ID" value="NZ_LSRP01000082.1"/>
</dbReference>
<protein>
    <recommendedName>
        <fullName evidence="3">Bacteriophage phiJL001 Gp84 N-terminal domain-containing protein</fullName>
    </recommendedName>
</protein>
<dbReference type="AlphaFoldDB" id="A0A657LU52"/>
<dbReference type="Proteomes" id="UP000182661">
    <property type="component" value="Unassembled WGS sequence"/>
</dbReference>
<comment type="caution">
    <text evidence="1">The sequence shown here is derived from an EMBL/GenBank/DDBJ whole genome shotgun (WGS) entry which is preliminary data.</text>
</comment>
<keyword evidence="2" id="KW-1185">Reference proteome</keyword>
<accession>A0A657LU52</accession>
<evidence type="ECO:0000313" key="2">
    <source>
        <dbReference type="Proteomes" id="UP000182661"/>
    </source>
</evidence>
<organism evidence="1 2">
    <name type="scientific">Pararhizobium antarcticum</name>
    <dbReference type="NCBI Taxonomy" id="1798805"/>
    <lineage>
        <taxon>Bacteria</taxon>
        <taxon>Pseudomonadati</taxon>
        <taxon>Pseudomonadota</taxon>
        <taxon>Alphaproteobacteria</taxon>
        <taxon>Hyphomicrobiales</taxon>
        <taxon>Rhizobiaceae</taxon>
        <taxon>Rhizobium/Agrobacterium group</taxon>
        <taxon>Pararhizobium</taxon>
    </lineage>
</organism>
<proteinExistence type="predicted"/>